<dbReference type="Pfam" id="PF12833">
    <property type="entry name" value="HTH_18"/>
    <property type="match status" value="1"/>
</dbReference>
<accession>A0ABZ2NGF7</accession>
<evidence type="ECO:0000256" key="3">
    <source>
        <dbReference type="ARBA" id="ARBA00023163"/>
    </source>
</evidence>
<dbReference type="Proteomes" id="UP001377337">
    <property type="component" value="Chromosome"/>
</dbReference>
<dbReference type="PANTHER" id="PTHR43280:SF28">
    <property type="entry name" value="HTH-TYPE TRANSCRIPTIONAL ACTIVATOR RHAS"/>
    <property type="match status" value="1"/>
</dbReference>
<dbReference type="PROSITE" id="PS01124">
    <property type="entry name" value="HTH_ARAC_FAMILY_2"/>
    <property type="match status" value="1"/>
</dbReference>
<keyword evidence="2" id="KW-0238">DNA-binding</keyword>
<evidence type="ECO:0000259" key="4">
    <source>
        <dbReference type="PROSITE" id="PS01124"/>
    </source>
</evidence>
<protein>
    <submittedName>
        <fullName evidence="5">AraC family transcriptional regulator</fullName>
    </submittedName>
</protein>
<evidence type="ECO:0000313" key="6">
    <source>
        <dbReference type="Proteomes" id="UP001377337"/>
    </source>
</evidence>
<dbReference type="RefSeq" id="WP_338779037.1">
    <property type="nucleotide sequence ID" value="NZ_CP147407.1"/>
</dbReference>
<dbReference type="SMART" id="SM00342">
    <property type="entry name" value="HTH_ARAC"/>
    <property type="match status" value="1"/>
</dbReference>
<dbReference type="PANTHER" id="PTHR43280">
    <property type="entry name" value="ARAC-FAMILY TRANSCRIPTIONAL REGULATOR"/>
    <property type="match status" value="1"/>
</dbReference>
<dbReference type="SUPFAM" id="SSF46689">
    <property type="entry name" value="Homeodomain-like"/>
    <property type="match status" value="1"/>
</dbReference>
<keyword evidence="3" id="KW-0804">Transcription</keyword>
<sequence>MISEVYVLMHETYQSDSYLFTFDAAYLIESRDKPKMLEIITAKHKEENEQFYPASAKKIDLYIWNAVYTREIMKLGVTKHYLHSLYNRFYTSIPRQPSLLALQSLEAEMTSAYFDLVIYDMEVTESFVTNKILPYLHMNIENHLSIKKLSEELEISAGYASSCFKKEMGVSIMKYAKKIKIERAKILLSTTNKSIFEISMILCFHDQGHFSKTFKSLTGMSPTQYRRKLPASQS</sequence>
<evidence type="ECO:0000256" key="2">
    <source>
        <dbReference type="ARBA" id="ARBA00023125"/>
    </source>
</evidence>
<name>A0ABZ2NGF7_9BACI</name>
<dbReference type="Gene3D" id="1.10.10.60">
    <property type="entry name" value="Homeodomain-like"/>
    <property type="match status" value="2"/>
</dbReference>
<dbReference type="InterPro" id="IPR018060">
    <property type="entry name" value="HTH_AraC"/>
</dbReference>
<dbReference type="EMBL" id="CP147407">
    <property type="protein sequence ID" value="WXB96882.1"/>
    <property type="molecule type" value="Genomic_DNA"/>
</dbReference>
<feature type="domain" description="HTH araC/xylS-type" evidence="4">
    <location>
        <begin position="130"/>
        <end position="228"/>
    </location>
</feature>
<keyword evidence="6" id="KW-1185">Reference proteome</keyword>
<reference evidence="5 6" key="1">
    <citation type="submission" date="2024-02" db="EMBL/GenBank/DDBJ databases">
        <title>Seven novel Bacillus-like species.</title>
        <authorList>
            <person name="Liu G."/>
        </authorList>
    </citation>
    <scope>NUCLEOTIDE SEQUENCE [LARGE SCALE GENOMIC DNA]</scope>
    <source>
        <strain evidence="5 6">FJAT-52054</strain>
    </source>
</reference>
<keyword evidence="1" id="KW-0805">Transcription regulation</keyword>
<gene>
    <name evidence="5" type="ORF">WCV65_20530</name>
</gene>
<organism evidence="5 6">
    <name type="scientific">Metabacillus sediminis</name>
    <dbReference type="NCBI Taxonomy" id="3117746"/>
    <lineage>
        <taxon>Bacteria</taxon>
        <taxon>Bacillati</taxon>
        <taxon>Bacillota</taxon>
        <taxon>Bacilli</taxon>
        <taxon>Bacillales</taxon>
        <taxon>Bacillaceae</taxon>
        <taxon>Metabacillus</taxon>
    </lineage>
</organism>
<evidence type="ECO:0000256" key="1">
    <source>
        <dbReference type="ARBA" id="ARBA00023015"/>
    </source>
</evidence>
<dbReference type="InterPro" id="IPR009057">
    <property type="entry name" value="Homeodomain-like_sf"/>
</dbReference>
<evidence type="ECO:0000313" key="5">
    <source>
        <dbReference type="EMBL" id="WXB96882.1"/>
    </source>
</evidence>
<proteinExistence type="predicted"/>